<organism evidence="4 5">
    <name type="scientific">Simplicispira suum</name>
    <dbReference type="NCBI Taxonomy" id="2109915"/>
    <lineage>
        <taxon>Bacteria</taxon>
        <taxon>Pseudomonadati</taxon>
        <taxon>Pseudomonadota</taxon>
        <taxon>Betaproteobacteria</taxon>
        <taxon>Burkholderiales</taxon>
        <taxon>Comamonadaceae</taxon>
        <taxon>Simplicispira</taxon>
    </lineage>
</organism>
<reference evidence="4 5" key="1">
    <citation type="submission" date="2018-03" db="EMBL/GenBank/DDBJ databases">
        <title>Genome sequencing of Simplicispira sp.</title>
        <authorList>
            <person name="Kim S.-J."/>
            <person name="Heo J."/>
            <person name="Kwon S.-W."/>
        </authorList>
    </citation>
    <scope>NUCLEOTIDE SEQUENCE [LARGE SCALE GENOMIC DNA]</scope>
    <source>
        <strain evidence="4 5">SC1-8</strain>
    </source>
</reference>
<feature type="domain" description="EfeO-type cupredoxin-like" evidence="3">
    <location>
        <begin position="11"/>
        <end position="111"/>
    </location>
</feature>
<feature type="chain" id="PRO_5015497865" evidence="2">
    <location>
        <begin position="24"/>
        <end position="112"/>
    </location>
</feature>
<dbReference type="Pfam" id="PF13473">
    <property type="entry name" value="Cupredoxin_1"/>
    <property type="match status" value="1"/>
</dbReference>
<dbReference type="Gene3D" id="2.60.40.420">
    <property type="entry name" value="Cupredoxins - blue copper proteins"/>
    <property type="match status" value="1"/>
</dbReference>
<dbReference type="EMBL" id="CP027669">
    <property type="protein sequence ID" value="AVO41031.1"/>
    <property type="molecule type" value="Genomic_DNA"/>
</dbReference>
<evidence type="ECO:0000256" key="2">
    <source>
        <dbReference type="SAM" id="SignalP"/>
    </source>
</evidence>
<accession>A0A2S0MZA5</accession>
<evidence type="ECO:0000256" key="1">
    <source>
        <dbReference type="ARBA" id="ARBA00004418"/>
    </source>
</evidence>
<keyword evidence="2" id="KW-0732">Signal</keyword>
<dbReference type="Proteomes" id="UP000239326">
    <property type="component" value="Chromosome"/>
</dbReference>
<sequence>MQIRPRLLSTATALLLAAGAAHAQALPTFRLEMNNGIFNPTEIVVPANTRFKLELHNTGTQAEEFESLELKKEKVLAPGASSFQVFAPLKPGRYRFFGEFHPDTAQGHIVAR</sequence>
<dbReference type="KEGG" id="simp:C6571_06800"/>
<proteinExistence type="predicted"/>
<dbReference type="AlphaFoldDB" id="A0A2S0MZA5"/>
<feature type="signal peptide" evidence="2">
    <location>
        <begin position="1"/>
        <end position="23"/>
    </location>
</feature>
<comment type="subcellular location">
    <subcellularLocation>
        <location evidence="1">Periplasm</location>
    </subcellularLocation>
</comment>
<evidence type="ECO:0000259" key="3">
    <source>
        <dbReference type="Pfam" id="PF13473"/>
    </source>
</evidence>
<gene>
    <name evidence="4" type="ORF">C6571_06800</name>
</gene>
<dbReference type="InterPro" id="IPR028096">
    <property type="entry name" value="EfeO_Cupredoxin"/>
</dbReference>
<dbReference type="GO" id="GO:0042597">
    <property type="term" value="C:periplasmic space"/>
    <property type="evidence" value="ECO:0007669"/>
    <property type="project" value="UniProtKB-SubCell"/>
</dbReference>
<name>A0A2S0MZA5_9BURK</name>
<keyword evidence="5" id="KW-1185">Reference proteome</keyword>
<protein>
    <submittedName>
        <fullName evidence="4">Cupredoxin-domain containing protein</fullName>
    </submittedName>
</protein>
<evidence type="ECO:0000313" key="4">
    <source>
        <dbReference type="EMBL" id="AVO41031.1"/>
    </source>
</evidence>
<dbReference type="SUPFAM" id="SSF49503">
    <property type="entry name" value="Cupredoxins"/>
    <property type="match status" value="1"/>
</dbReference>
<dbReference type="OrthoDB" id="5958460at2"/>
<dbReference type="RefSeq" id="WP_106446017.1">
    <property type="nucleotide sequence ID" value="NZ_CP027669.1"/>
</dbReference>
<dbReference type="InterPro" id="IPR008972">
    <property type="entry name" value="Cupredoxin"/>
</dbReference>
<evidence type="ECO:0000313" key="5">
    <source>
        <dbReference type="Proteomes" id="UP000239326"/>
    </source>
</evidence>